<dbReference type="EMBL" id="BAAAZC010000008">
    <property type="protein sequence ID" value="GAA3965295.1"/>
    <property type="molecule type" value="Genomic_DNA"/>
</dbReference>
<comment type="caution">
    <text evidence="2">The sequence shown here is derived from an EMBL/GenBank/DDBJ whole genome shotgun (WGS) entry which is preliminary data.</text>
</comment>
<evidence type="ECO:0000313" key="3">
    <source>
        <dbReference type="Proteomes" id="UP001500742"/>
    </source>
</evidence>
<dbReference type="RefSeq" id="WP_259092511.1">
    <property type="nucleotide sequence ID" value="NZ_BAAAZC010000008.1"/>
</dbReference>
<sequence length="594" mass="65674">MNWNSIVMIVCILLAAFAVWKEYARVNKSRLVLRMIAALLAVLALACVALPLTYQRDIVKQDKNEVILLTQGYNTDSLKQYATVKTFTLDEKIKKENAKAVLLSSLDQIVADSTVTRLRILGDGLDKEELQQLNGLPIVFYPASVKQGITAAAWAQKLKAGEPLTIQGNFKNASAKKVKLVLKGLSTGLDSVMSNADGDNPFQLTTIPKNTGKNVFNLLAIVGTDTIEKEDLPVQIEPVKLLKVLMLTASPDFESRFLKNWLSQSGYAVAVRSAISKDKFNKEFINLDQFPIDHLSQATLAKFDVLIGDLAVLKTLNGGEASALQQEVTQKGLGIIIKGDTTTHSTSWLQRDFPTDRLALKEPLPVPLLLQGELAKTDKFNAGLVYIKSGGNTQSLVTDERAHVFAATALAGSGKLVFTPLNNTFSWMLNGDKNDYTNLWSLLIGKAARRLPVTENWNTLSAIPTMSKPLQLLLQNAVAPLNVKINDVSIASAQHSLLPFEWEVNYWPGAAGWQSVQQAGGLVNWFYVYKDNEWSGIRAANRQLDTRNYIETNHLNSLVTKQIHEKATIAVSKIYFYVLLLIACVFLWVEAKFL</sequence>
<keyword evidence="1" id="KW-0472">Membrane</keyword>
<accession>A0ABP7PGU3</accession>
<keyword evidence="3" id="KW-1185">Reference proteome</keyword>
<evidence type="ECO:0008006" key="4">
    <source>
        <dbReference type="Google" id="ProtNLM"/>
    </source>
</evidence>
<evidence type="ECO:0000313" key="2">
    <source>
        <dbReference type="EMBL" id="GAA3965295.1"/>
    </source>
</evidence>
<reference evidence="3" key="1">
    <citation type="journal article" date="2019" name="Int. J. Syst. Evol. Microbiol.">
        <title>The Global Catalogue of Microorganisms (GCM) 10K type strain sequencing project: providing services to taxonomists for standard genome sequencing and annotation.</title>
        <authorList>
            <consortium name="The Broad Institute Genomics Platform"/>
            <consortium name="The Broad Institute Genome Sequencing Center for Infectious Disease"/>
            <person name="Wu L."/>
            <person name="Ma J."/>
        </authorList>
    </citation>
    <scope>NUCLEOTIDE SEQUENCE [LARGE SCALE GENOMIC DNA]</scope>
    <source>
        <strain evidence="3">JCM 16601</strain>
    </source>
</reference>
<organism evidence="2 3">
    <name type="scientific">Mucilaginibacter dorajii</name>
    <dbReference type="NCBI Taxonomy" id="692994"/>
    <lineage>
        <taxon>Bacteria</taxon>
        <taxon>Pseudomonadati</taxon>
        <taxon>Bacteroidota</taxon>
        <taxon>Sphingobacteriia</taxon>
        <taxon>Sphingobacteriales</taxon>
        <taxon>Sphingobacteriaceae</taxon>
        <taxon>Mucilaginibacter</taxon>
    </lineage>
</organism>
<feature type="transmembrane region" description="Helical" evidence="1">
    <location>
        <begin position="6"/>
        <end position="24"/>
    </location>
</feature>
<name>A0ABP7PGU3_9SPHI</name>
<keyword evidence="1" id="KW-1133">Transmembrane helix</keyword>
<proteinExistence type="predicted"/>
<protein>
    <recommendedName>
        <fullName evidence="4">Aerotolerance regulator N-terminal domain-containing protein</fullName>
    </recommendedName>
</protein>
<dbReference type="Proteomes" id="UP001500742">
    <property type="component" value="Unassembled WGS sequence"/>
</dbReference>
<gene>
    <name evidence="2" type="ORF">GCM10022210_12180</name>
</gene>
<evidence type="ECO:0000256" key="1">
    <source>
        <dbReference type="SAM" id="Phobius"/>
    </source>
</evidence>
<feature type="transmembrane region" description="Helical" evidence="1">
    <location>
        <begin position="574"/>
        <end position="591"/>
    </location>
</feature>
<keyword evidence="1" id="KW-0812">Transmembrane</keyword>
<feature type="transmembrane region" description="Helical" evidence="1">
    <location>
        <begin position="31"/>
        <end position="54"/>
    </location>
</feature>